<dbReference type="PANTHER" id="PTHR35807">
    <property type="entry name" value="TRANSCRIPTIONAL REGULATOR REDD-RELATED"/>
    <property type="match status" value="1"/>
</dbReference>
<dbReference type="InterPro" id="IPR011990">
    <property type="entry name" value="TPR-like_helical_dom_sf"/>
</dbReference>
<feature type="compositionally biased region" description="Pro residues" evidence="6">
    <location>
        <begin position="293"/>
        <end position="306"/>
    </location>
</feature>
<dbReference type="PRINTS" id="PR00364">
    <property type="entry name" value="DISEASERSIST"/>
</dbReference>
<dbReference type="OrthoDB" id="7628974at2"/>
<dbReference type="InterPro" id="IPR005158">
    <property type="entry name" value="BTAD"/>
</dbReference>
<evidence type="ECO:0000259" key="7">
    <source>
        <dbReference type="PROSITE" id="PS51755"/>
    </source>
</evidence>
<keyword evidence="9" id="KW-1185">Reference proteome</keyword>
<dbReference type="InterPro" id="IPR036388">
    <property type="entry name" value="WH-like_DNA-bd_sf"/>
</dbReference>
<dbReference type="InterPro" id="IPR051677">
    <property type="entry name" value="AfsR-DnrI-RedD_regulator"/>
</dbReference>
<protein>
    <submittedName>
        <fullName evidence="8">DNA-binding transcriptional activator of the SARP family</fullName>
    </submittedName>
</protein>
<dbReference type="Gene3D" id="3.40.50.300">
    <property type="entry name" value="P-loop containing nucleotide triphosphate hydrolases"/>
    <property type="match status" value="1"/>
</dbReference>
<dbReference type="PROSITE" id="PS51755">
    <property type="entry name" value="OMPR_PHOB"/>
    <property type="match status" value="1"/>
</dbReference>
<dbReference type="Pfam" id="PF03704">
    <property type="entry name" value="BTAD"/>
    <property type="match status" value="1"/>
</dbReference>
<keyword evidence="3 5" id="KW-0238">DNA-binding</keyword>
<proteinExistence type="inferred from homology"/>
<dbReference type="GO" id="GO:0006355">
    <property type="term" value="P:regulation of DNA-templated transcription"/>
    <property type="evidence" value="ECO:0007669"/>
    <property type="project" value="InterPro"/>
</dbReference>
<dbReference type="HOGENOM" id="CLU_004665_6_0_11"/>
<comment type="similarity">
    <text evidence="1">Belongs to the AfsR/DnrI/RedD regulatory family.</text>
</comment>
<evidence type="ECO:0000256" key="5">
    <source>
        <dbReference type="PROSITE-ProRule" id="PRU01091"/>
    </source>
</evidence>
<reference evidence="8 9" key="1">
    <citation type="submission" date="2013-07" db="EMBL/GenBank/DDBJ databases">
        <authorList>
            <consortium name="DOE Joint Genome Institute"/>
            <person name="Eisen J."/>
            <person name="Huntemann M."/>
            <person name="Han J."/>
            <person name="Chen A."/>
            <person name="Kyrpides N."/>
            <person name="Mavromatis K."/>
            <person name="Markowitz V."/>
            <person name="Palaniappan K."/>
            <person name="Ivanova N."/>
            <person name="Schaumberg A."/>
            <person name="Pati A."/>
            <person name="Liolios K."/>
            <person name="Nordberg H.P."/>
            <person name="Cantor M.N."/>
            <person name="Hua S.X."/>
            <person name="Woyke T."/>
        </authorList>
    </citation>
    <scope>NUCLEOTIDE SEQUENCE [LARGE SCALE GENOMIC DNA]</scope>
    <source>
        <strain evidence="8 9">DSM 44712</strain>
    </source>
</reference>
<dbReference type="Gene3D" id="1.25.40.10">
    <property type="entry name" value="Tetratricopeptide repeat domain"/>
    <property type="match status" value="1"/>
</dbReference>
<evidence type="ECO:0000256" key="6">
    <source>
        <dbReference type="SAM" id="MobiDB-lite"/>
    </source>
</evidence>
<feature type="region of interest" description="Disordered" evidence="6">
    <location>
        <begin position="273"/>
        <end position="306"/>
    </location>
</feature>
<dbReference type="InterPro" id="IPR027417">
    <property type="entry name" value="P-loop_NTPase"/>
</dbReference>
<dbReference type="GO" id="GO:0003677">
    <property type="term" value="F:DNA binding"/>
    <property type="evidence" value="ECO:0007669"/>
    <property type="project" value="UniProtKB-UniRule"/>
</dbReference>
<organism evidence="8 9">
    <name type="scientific">Cryptosporangium arvum DSM 44712</name>
    <dbReference type="NCBI Taxonomy" id="927661"/>
    <lineage>
        <taxon>Bacteria</taxon>
        <taxon>Bacillati</taxon>
        <taxon>Actinomycetota</taxon>
        <taxon>Actinomycetes</taxon>
        <taxon>Cryptosporangiales</taxon>
        <taxon>Cryptosporangiaceae</taxon>
        <taxon>Cryptosporangium</taxon>
    </lineage>
</organism>
<dbReference type="InterPro" id="IPR002182">
    <property type="entry name" value="NB-ARC"/>
</dbReference>
<evidence type="ECO:0000256" key="3">
    <source>
        <dbReference type="ARBA" id="ARBA00023125"/>
    </source>
</evidence>
<dbReference type="Gene3D" id="1.10.10.10">
    <property type="entry name" value="Winged helix-like DNA-binding domain superfamily/Winged helix DNA-binding domain"/>
    <property type="match status" value="1"/>
</dbReference>
<evidence type="ECO:0000256" key="4">
    <source>
        <dbReference type="ARBA" id="ARBA00023163"/>
    </source>
</evidence>
<dbReference type="Pfam" id="PF00931">
    <property type="entry name" value="NB-ARC"/>
    <property type="match status" value="1"/>
</dbReference>
<dbReference type="Proteomes" id="UP000021053">
    <property type="component" value="Unassembled WGS sequence"/>
</dbReference>
<accession>A0A010ZYK9</accession>
<evidence type="ECO:0000256" key="2">
    <source>
        <dbReference type="ARBA" id="ARBA00023015"/>
    </source>
</evidence>
<dbReference type="SMART" id="SM00862">
    <property type="entry name" value="Trans_reg_C"/>
    <property type="match status" value="1"/>
</dbReference>
<dbReference type="SMART" id="SM01043">
    <property type="entry name" value="BTAD"/>
    <property type="match status" value="1"/>
</dbReference>
<dbReference type="PATRIC" id="fig|927661.3.peg.3386"/>
<evidence type="ECO:0000313" key="8">
    <source>
        <dbReference type="EMBL" id="EXG82262.1"/>
    </source>
</evidence>
<dbReference type="SUPFAM" id="SSF48452">
    <property type="entry name" value="TPR-like"/>
    <property type="match status" value="1"/>
</dbReference>
<dbReference type="InterPro" id="IPR016032">
    <property type="entry name" value="Sig_transdc_resp-reg_C-effctor"/>
</dbReference>
<dbReference type="InterPro" id="IPR001867">
    <property type="entry name" value="OmpR/PhoB-type_DNA-bd"/>
</dbReference>
<keyword evidence="2" id="KW-0805">Transcription regulation</keyword>
<feature type="DNA-binding region" description="OmpR/PhoB-type" evidence="5">
    <location>
        <begin position="24"/>
        <end position="128"/>
    </location>
</feature>
<dbReference type="Pfam" id="PF00486">
    <property type="entry name" value="Trans_reg_C"/>
    <property type="match status" value="1"/>
</dbReference>
<comment type="caution">
    <text evidence="8">The sequence shown here is derived from an EMBL/GenBank/DDBJ whole genome shotgun (WGS) entry which is preliminary data.</text>
</comment>
<name>A0A010ZYK9_9ACTN</name>
<dbReference type="GO" id="GO:0043531">
    <property type="term" value="F:ADP binding"/>
    <property type="evidence" value="ECO:0007669"/>
    <property type="project" value="InterPro"/>
</dbReference>
<dbReference type="PANTHER" id="PTHR35807:SF1">
    <property type="entry name" value="TRANSCRIPTIONAL REGULATOR REDD"/>
    <property type="match status" value="1"/>
</dbReference>
<gene>
    <name evidence="8" type="ORF">CryarDRAFT_3427</name>
</gene>
<dbReference type="CDD" id="cd15831">
    <property type="entry name" value="BTAD"/>
    <property type="match status" value="1"/>
</dbReference>
<dbReference type="GO" id="GO:0000160">
    <property type="term" value="P:phosphorelay signal transduction system"/>
    <property type="evidence" value="ECO:0007669"/>
    <property type="project" value="InterPro"/>
</dbReference>
<feature type="domain" description="OmpR/PhoB-type" evidence="7">
    <location>
        <begin position="24"/>
        <end position="128"/>
    </location>
</feature>
<dbReference type="SUPFAM" id="SSF52540">
    <property type="entry name" value="P-loop containing nucleoside triphosphate hydrolases"/>
    <property type="match status" value="1"/>
</dbReference>
<evidence type="ECO:0000256" key="1">
    <source>
        <dbReference type="ARBA" id="ARBA00005820"/>
    </source>
</evidence>
<dbReference type="SUPFAM" id="SSF46894">
    <property type="entry name" value="C-terminal effector domain of the bipartite response regulators"/>
    <property type="match status" value="1"/>
</dbReference>
<keyword evidence="4" id="KW-0804">Transcription</keyword>
<dbReference type="AlphaFoldDB" id="A0A010ZYK9"/>
<sequence>MNRLPIRGTDVSASVSTLRTATGPRAAADADLRLQILGPLRIWRNGVELDAGPPQQAYLLALLLSRDGRPISTNDLIDLIWDDKAPASALNVIHKYVGLLRRLLEPALPAREMGSYLVRQGNGYLFTARPGTLDLTSFRRLTKAAKDEHAAGRPDDALDRYVDALRLWSGSTADALARESAATGLHTALDGEFHEACCAAADLAVALNQSSRVLPSLRLAARMAPLHEHVQAGLARALAADGQQAEALAVFRATRERLAEELGIDPGPALQEAQRKVLSQTGASAPDHEPLDTPVPGPDAQPAQLPPALPTFVGRGRELTFLADLLSEVRTSPLIVAMDGMGGVGKSALATRFAHQVADRFTDGQLYLDLRGDCADEDDLSAGDALRSLLSSLDVPEGNIPATLDARTGAYRSLTARKRILVVLDNARDVAQVRPLLPNSTGCLVLVTSRTPLVGLAVHDGAHLLHVDLPDLPSARSLLRRRLERSRHLSAAELAAQATTLDEIIARCGRLPLALASVAGWLSSRPRRSLATVANELRDGYERPTSFSGGSPLSDLLSAFEWSYRRLSPEAARLLRLFPLTLSAGATAGACASLCGTTPAAVRASLRELTLATLLEEDDRGVYSAHVLVRAYGHEVSLATDSTPDRAAAVTRLSQYYARGDSHTAGLLEAPPVRSELPPPLAG</sequence>
<evidence type="ECO:0000313" key="9">
    <source>
        <dbReference type="Proteomes" id="UP000021053"/>
    </source>
</evidence>
<dbReference type="EMBL" id="JFBT01000001">
    <property type="protein sequence ID" value="EXG82262.1"/>
    <property type="molecule type" value="Genomic_DNA"/>
</dbReference>